<dbReference type="AlphaFoldDB" id="A0A923DVT1"/>
<gene>
    <name evidence="6" type="ORF">GM921_05155</name>
</gene>
<dbReference type="InterPro" id="IPR023997">
    <property type="entry name" value="TonB-dep_OMP_SusC/RagA_CS"/>
</dbReference>
<protein>
    <submittedName>
        <fullName evidence="6">SusC/RagA family TonB-linked outer membrane protein</fullName>
    </submittedName>
</protein>
<dbReference type="EMBL" id="WNXD01000001">
    <property type="protein sequence ID" value="MBB2144859.1"/>
    <property type="molecule type" value="Genomic_DNA"/>
</dbReference>
<evidence type="ECO:0000259" key="5">
    <source>
        <dbReference type="SMART" id="SM00965"/>
    </source>
</evidence>
<dbReference type="InterPro" id="IPR023996">
    <property type="entry name" value="TonB-dep_OMP_SusC/RagA"/>
</dbReference>
<dbReference type="SUPFAM" id="SSF49464">
    <property type="entry name" value="Carboxypeptidase regulatory domain-like"/>
    <property type="match status" value="1"/>
</dbReference>
<dbReference type="FunFam" id="2.170.130.10:FF:000003">
    <property type="entry name" value="SusC/RagA family TonB-linked outer membrane protein"/>
    <property type="match status" value="1"/>
</dbReference>
<evidence type="ECO:0000313" key="6">
    <source>
        <dbReference type="EMBL" id="MBB2144859.1"/>
    </source>
</evidence>
<dbReference type="NCBIfam" id="TIGR04056">
    <property type="entry name" value="OMP_RagA_SusC"/>
    <property type="match status" value="1"/>
</dbReference>
<comment type="subcellular location">
    <subcellularLocation>
        <location evidence="4">Cell outer membrane</location>
        <topology evidence="4">Multi-pass membrane protein</topology>
    </subcellularLocation>
</comment>
<dbReference type="Gene3D" id="2.60.40.1120">
    <property type="entry name" value="Carboxypeptidase-like, regulatory domain"/>
    <property type="match status" value="1"/>
</dbReference>
<evidence type="ECO:0000256" key="2">
    <source>
        <dbReference type="ARBA" id="ARBA00023136"/>
    </source>
</evidence>
<dbReference type="Pfam" id="PF07660">
    <property type="entry name" value="STN"/>
    <property type="match status" value="1"/>
</dbReference>
<dbReference type="InterPro" id="IPR011662">
    <property type="entry name" value="Secretin/TonB_short_N"/>
</dbReference>
<dbReference type="InterPro" id="IPR039426">
    <property type="entry name" value="TonB-dep_rcpt-like"/>
</dbReference>
<dbReference type="NCBIfam" id="TIGR04057">
    <property type="entry name" value="SusC_RagA_signa"/>
    <property type="match status" value="1"/>
</dbReference>
<comment type="caution">
    <text evidence="6">The sequence shown here is derived from an EMBL/GenBank/DDBJ whole genome shotgun (WGS) entry which is preliminary data.</text>
</comment>
<reference evidence="6" key="1">
    <citation type="submission" date="2019-11" db="EMBL/GenBank/DDBJ databases">
        <title>Description of Pedobacter sp. LMG 31464T.</title>
        <authorList>
            <person name="Carlier A."/>
            <person name="Qi S."/>
            <person name="Vandamme P."/>
        </authorList>
    </citation>
    <scope>NUCLEOTIDE SEQUENCE</scope>
    <source>
        <strain evidence="6">LMG 31464</strain>
    </source>
</reference>
<evidence type="ECO:0000313" key="7">
    <source>
        <dbReference type="Proteomes" id="UP000601055"/>
    </source>
</evidence>
<dbReference type="Pfam" id="PF07715">
    <property type="entry name" value="Plug"/>
    <property type="match status" value="1"/>
</dbReference>
<accession>A0A923DVT1</accession>
<dbReference type="PROSITE" id="PS52016">
    <property type="entry name" value="TONB_DEPENDENT_REC_3"/>
    <property type="match status" value="1"/>
</dbReference>
<dbReference type="SMART" id="SM00965">
    <property type="entry name" value="STN"/>
    <property type="match status" value="1"/>
</dbReference>
<feature type="domain" description="Secretin/TonB short N-terminal" evidence="5">
    <location>
        <begin position="69"/>
        <end position="119"/>
    </location>
</feature>
<name>A0A923DVT1_9SPHI</name>
<dbReference type="Pfam" id="PF13715">
    <property type="entry name" value="CarbopepD_reg_2"/>
    <property type="match status" value="1"/>
</dbReference>
<evidence type="ECO:0000256" key="3">
    <source>
        <dbReference type="ARBA" id="ARBA00023237"/>
    </source>
</evidence>
<dbReference type="GO" id="GO:0009279">
    <property type="term" value="C:cell outer membrane"/>
    <property type="evidence" value="ECO:0007669"/>
    <property type="project" value="UniProtKB-SubCell"/>
</dbReference>
<dbReference type="InterPro" id="IPR008969">
    <property type="entry name" value="CarboxyPept-like_regulatory"/>
</dbReference>
<keyword evidence="4" id="KW-1134">Transmembrane beta strand</keyword>
<keyword evidence="2 4" id="KW-0472">Membrane</keyword>
<dbReference type="Proteomes" id="UP000601055">
    <property type="component" value="Unassembled WGS sequence"/>
</dbReference>
<dbReference type="InterPro" id="IPR012910">
    <property type="entry name" value="Plug_dom"/>
</dbReference>
<dbReference type="Gene3D" id="2.170.130.10">
    <property type="entry name" value="TonB-dependent receptor, plug domain"/>
    <property type="match status" value="1"/>
</dbReference>
<keyword evidence="4" id="KW-0812">Transmembrane</keyword>
<evidence type="ECO:0000256" key="4">
    <source>
        <dbReference type="PROSITE-ProRule" id="PRU01360"/>
    </source>
</evidence>
<dbReference type="SUPFAM" id="SSF56935">
    <property type="entry name" value="Porins"/>
    <property type="match status" value="1"/>
</dbReference>
<keyword evidence="3 4" id="KW-0998">Cell outer membrane</keyword>
<keyword evidence="1 4" id="KW-0813">Transport</keyword>
<dbReference type="InterPro" id="IPR037066">
    <property type="entry name" value="Plug_dom_sf"/>
</dbReference>
<evidence type="ECO:0000256" key="1">
    <source>
        <dbReference type="ARBA" id="ARBA00022448"/>
    </source>
</evidence>
<comment type="similarity">
    <text evidence="4">Belongs to the TonB-dependent receptor family.</text>
</comment>
<organism evidence="6 7">
    <name type="scientific">Pedobacter planticolens</name>
    <dbReference type="NCBI Taxonomy" id="2679964"/>
    <lineage>
        <taxon>Bacteria</taxon>
        <taxon>Pseudomonadati</taxon>
        <taxon>Bacteroidota</taxon>
        <taxon>Sphingobacteriia</taxon>
        <taxon>Sphingobacteriales</taxon>
        <taxon>Sphingobacteriaceae</taxon>
        <taxon>Pedobacter</taxon>
    </lineage>
</organism>
<sequence>MKFYIINSYRESYALKKTLQIMKLTIVLLIAAIMQVSASGFAQNKITLSEKGTSLEKVLKSIGKQSGYTVFFISKEMTNAKPVVIDVNQASLEETLNQVFKNQPLTYAIEAKTIVVQKRKAADVINLKTQKTTKVDITGKVLDENDKPIPGANIVTKDGSHKTSTNTEGEFTLKGVEDGETLVISYVGYINKEIKADAKSPMSIKLAPQVSDLNDVVIVGYGKQKKESVVGAISSVKGEALKFPTRNLTTSLAGQVSGLIAVQRSGEPGYDNAEFWIRGISTFKGGTSPLVLVDGVPRNIADIEPDEIETFSVLKDASATAVYGAEGANGVVIITSKRGSNKKPVISFRGEHSIGTPMRLPQFVSSADYLTLYNEALHNDGQVNMFSDALIDKYRSNADPDLYPNTDWIKTMLRDNTHNDRLTLNVRGGSEKAKYFVSGAYYTENGAFKEDQANKYNNNIGVERYNLRSNIDLEVSKTTTVSVDVAGQYLLTNYPGVGTANIFRQMVITPSYLFPAVYSNGTLATYSIESDANKRNPYNLLANSGYTKEWRSSIQSAVRLDQKLDFITSGLSYKATVSYDYDGFFSSNRTYNPSRYFATGRDANGKLIFTTTFAGSPDLSNPIPTNSAQKKVYIENSLNYNRTFHKHALGAMILYMQKEQQNHDTPLAFRKQGLVGRATYSFDNKYFIEGSFGYTGSEAFADGYRFGFFPAVGVAYMVSNESFYPENLKNILSTVKLRASVGRTGNDNTGGARFLYRPTFNFAAPTFNQGITTGGPSNGYAGGIIEGQFEAPYLSWEIENKQNYGVNLGFLKDKIQFVGDYFKNERSGILLQRNTVPGAVGFRSAPWQNYGRVKSWGFDGSLDGNQSFGRDLTLGFRSTFTYSTNKITEYDELKPTYAYQAITGTRVNENTLYIADRLYTDADFNVTQNVNGTKSYKLKAGLPVPSLGGLIGPGDIKYVDLNGDGKIDQFDRKRGVGNPYNPEIVYGFGLNVQYKGFYASVFFQGVAKTSVILGGNSPEGFFPFAFNYDQSNYRSFALNRWTENDPQSQVNPLIPRLHATGNNANNTVASTWWLRNGDFLRLKNAEFGYNIPAKILNKVNLKTARIYMMGNNLALWDSIKFWDPETGNGTAGNSYPSARTFTFGIETSF</sequence>
<keyword evidence="7" id="KW-1185">Reference proteome</keyword>
<proteinExistence type="inferred from homology"/>